<keyword evidence="4" id="KW-1185">Reference proteome</keyword>
<evidence type="ECO:0000313" key="4">
    <source>
        <dbReference type="Proteomes" id="UP001497416"/>
    </source>
</evidence>
<reference evidence="3 4" key="1">
    <citation type="submission" date="2024-05" db="EMBL/GenBank/DDBJ databases">
        <authorList>
            <person name="Duchaud E."/>
        </authorList>
    </citation>
    <scope>NUCLEOTIDE SEQUENCE [LARGE SCALE GENOMIC DNA]</scope>
    <source>
        <strain evidence="3">Ena-SAMPLE-TAB-13-05-2024-13:56:06:370-140302</strain>
    </source>
</reference>
<dbReference type="Pfam" id="PF13239">
    <property type="entry name" value="2TM"/>
    <property type="match status" value="1"/>
</dbReference>
<keyword evidence="1" id="KW-1133">Transmembrane helix</keyword>
<evidence type="ECO:0000256" key="1">
    <source>
        <dbReference type="SAM" id="Phobius"/>
    </source>
</evidence>
<evidence type="ECO:0000259" key="2">
    <source>
        <dbReference type="Pfam" id="PF13239"/>
    </source>
</evidence>
<keyword evidence="1" id="KW-0812">Transmembrane</keyword>
<accession>A0ABP1ENY9</accession>
<name>A0ABP1ENY9_9FLAO</name>
<dbReference type="EMBL" id="CAXIXY010000004">
    <property type="protein sequence ID" value="CAL2083921.1"/>
    <property type="molecule type" value="Genomic_DNA"/>
</dbReference>
<organism evidence="3 4">
    <name type="scientific">Tenacibaculum platacis</name>
    <dbReference type="NCBI Taxonomy" id="3137852"/>
    <lineage>
        <taxon>Bacteria</taxon>
        <taxon>Pseudomonadati</taxon>
        <taxon>Bacteroidota</taxon>
        <taxon>Flavobacteriia</taxon>
        <taxon>Flavobacteriales</taxon>
        <taxon>Flavobacteriaceae</taxon>
        <taxon>Tenacibaculum</taxon>
    </lineage>
</organism>
<dbReference type="Proteomes" id="UP001497416">
    <property type="component" value="Unassembled WGS sequence"/>
</dbReference>
<keyword evidence="1" id="KW-0472">Membrane</keyword>
<gene>
    <name evidence="3" type="ORF">T190607A01A_20216</name>
</gene>
<dbReference type="InterPro" id="IPR025698">
    <property type="entry name" value="2TM_dom"/>
</dbReference>
<proteinExistence type="predicted"/>
<evidence type="ECO:0000313" key="3">
    <source>
        <dbReference type="EMBL" id="CAL2083921.1"/>
    </source>
</evidence>
<sequence length="93" mass="11321">MRTEEDQLKYIKAKKKVQQIKEFYSHLLVYVIIIPILIFINLKFTPDYQWFWFSMVGWGIGLGLHALQAFEGYKIFLGKDWEERKIKEFMKEK</sequence>
<protein>
    <submittedName>
        <fullName evidence="3">2TM domain-containing protein</fullName>
    </submittedName>
</protein>
<dbReference type="RefSeq" id="WP_348711624.1">
    <property type="nucleotide sequence ID" value="NZ_CAXIXW010000016.1"/>
</dbReference>
<comment type="caution">
    <text evidence="3">The sequence shown here is derived from an EMBL/GenBank/DDBJ whole genome shotgun (WGS) entry which is preliminary data.</text>
</comment>
<feature type="transmembrane region" description="Helical" evidence="1">
    <location>
        <begin position="50"/>
        <end position="70"/>
    </location>
</feature>
<feature type="transmembrane region" description="Helical" evidence="1">
    <location>
        <begin position="23"/>
        <end position="44"/>
    </location>
</feature>
<feature type="domain" description="2TM" evidence="2">
    <location>
        <begin position="12"/>
        <end position="91"/>
    </location>
</feature>